<feature type="domain" description="TIR" evidence="1">
    <location>
        <begin position="1"/>
        <end position="142"/>
    </location>
</feature>
<dbReference type="EMBL" id="BMXP01000016">
    <property type="protein sequence ID" value="GGW97707.1"/>
    <property type="molecule type" value="Genomic_DNA"/>
</dbReference>
<dbReference type="RefSeq" id="WP_189408528.1">
    <property type="nucleotide sequence ID" value="NZ_BMXP01000016.1"/>
</dbReference>
<sequence>MPNLFFSYSHKDEELRNELETHLAMLKRQGKITTWHDRRITAGSDIDSSISSELENADVILLLISAHFLASDYCYDIEMQRALDKHSDGTAIVIPVVLHPCDWHSAPFGELRATPTDGKPVSMYANMHEAFSIVSKDIRDALEQFPTQEKALKPQVAPKEGNGVIDSHPRSSNLAIKKQFNDHDRDVFLENSYEYIARFFDGSLDELAIRNSQIQTRFKRMDETSFTASIYLNGNKESACSVWYGGSEFGSSRSINFSHNDSGRSNSFNEMATVTDDGYILKLCTMGMQSFGQDRDKELTQQGCAEMFWGLFIRNLQ</sequence>
<keyword evidence="3" id="KW-1185">Reference proteome</keyword>
<dbReference type="InterPro" id="IPR035897">
    <property type="entry name" value="Toll_tir_struct_dom_sf"/>
</dbReference>
<reference evidence="2" key="2">
    <citation type="submission" date="2020-09" db="EMBL/GenBank/DDBJ databases">
        <authorList>
            <person name="Sun Q."/>
            <person name="Kim S."/>
        </authorList>
    </citation>
    <scope>NUCLEOTIDE SEQUENCE</scope>
    <source>
        <strain evidence="2">KCTC 22164</strain>
    </source>
</reference>
<dbReference type="SUPFAM" id="SSF52200">
    <property type="entry name" value="Toll/Interleukin receptor TIR domain"/>
    <property type="match status" value="1"/>
</dbReference>
<name>A0A918JTQ5_9ALTE</name>
<gene>
    <name evidence="2" type="ORF">GCM10007391_34660</name>
</gene>
<accession>A0A918JTQ5</accession>
<evidence type="ECO:0000313" key="2">
    <source>
        <dbReference type="EMBL" id="GGW97707.1"/>
    </source>
</evidence>
<dbReference type="AlphaFoldDB" id="A0A918JTQ5"/>
<dbReference type="Pfam" id="PF13676">
    <property type="entry name" value="TIR_2"/>
    <property type="match status" value="1"/>
</dbReference>
<dbReference type="GO" id="GO:0007165">
    <property type="term" value="P:signal transduction"/>
    <property type="evidence" value="ECO:0007669"/>
    <property type="project" value="InterPro"/>
</dbReference>
<protein>
    <recommendedName>
        <fullName evidence="1">TIR domain-containing protein</fullName>
    </recommendedName>
</protein>
<dbReference type="SMART" id="SM00255">
    <property type="entry name" value="TIR"/>
    <property type="match status" value="1"/>
</dbReference>
<reference evidence="2" key="1">
    <citation type="journal article" date="2014" name="Int. J. Syst. Evol. Microbiol.">
        <title>Complete genome sequence of Corynebacterium casei LMG S-19264T (=DSM 44701T), isolated from a smear-ripened cheese.</title>
        <authorList>
            <consortium name="US DOE Joint Genome Institute (JGI-PGF)"/>
            <person name="Walter F."/>
            <person name="Albersmeier A."/>
            <person name="Kalinowski J."/>
            <person name="Ruckert C."/>
        </authorList>
    </citation>
    <scope>NUCLEOTIDE SEQUENCE</scope>
    <source>
        <strain evidence="2">KCTC 22164</strain>
    </source>
</reference>
<evidence type="ECO:0000313" key="3">
    <source>
        <dbReference type="Proteomes" id="UP000631300"/>
    </source>
</evidence>
<dbReference type="PROSITE" id="PS50104">
    <property type="entry name" value="TIR"/>
    <property type="match status" value="1"/>
</dbReference>
<proteinExistence type="predicted"/>
<organism evidence="2 3">
    <name type="scientific">Alteromonas halophila</name>
    <dbReference type="NCBI Taxonomy" id="516698"/>
    <lineage>
        <taxon>Bacteria</taxon>
        <taxon>Pseudomonadati</taxon>
        <taxon>Pseudomonadota</taxon>
        <taxon>Gammaproteobacteria</taxon>
        <taxon>Alteromonadales</taxon>
        <taxon>Alteromonadaceae</taxon>
        <taxon>Alteromonas/Salinimonas group</taxon>
        <taxon>Alteromonas</taxon>
    </lineage>
</organism>
<evidence type="ECO:0000259" key="1">
    <source>
        <dbReference type="PROSITE" id="PS50104"/>
    </source>
</evidence>
<dbReference type="Proteomes" id="UP000631300">
    <property type="component" value="Unassembled WGS sequence"/>
</dbReference>
<dbReference type="InterPro" id="IPR000157">
    <property type="entry name" value="TIR_dom"/>
</dbReference>
<dbReference type="Gene3D" id="3.40.50.10140">
    <property type="entry name" value="Toll/interleukin-1 receptor homology (TIR) domain"/>
    <property type="match status" value="1"/>
</dbReference>
<comment type="caution">
    <text evidence="2">The sequence shown here is derived from an EMBL/GenBank/DDBJ whole genome shotgun (WGS) entry which is preliminary data.</text>
</comment>